<evidence type="ECO:0000313" key="3">
    <source>
        <dbReference type="Proteomes" id="UP001367508"/>
    </source>
</evidence>
<accession>A0AAN9MT28</accession>
<evidence type="ECO:0000256" key="1">
    <source>
        <dbReference type="SAM" id="MobiDB-lite"/>
    </source>
</evidence>
<reference evidence="2 3" key="1">
    <citation type="submission" date="2024-01" db="EMBL/GenBank/DDBJ databases">
        <title>The genomes of 5 underutilized Papilionoideae crops provide insights into root nodulation and disease resistanc.</title>
        <authorList>
            <person name="Jiang F."/>
        </authorList>
    </citation>
    <scope>NUCLEOTIDE SEQUENCE [LARGE SCALE GENOMIC DNA]</scope>
    <source>
        <strain evidence="2">LVBAO_FW01</strain>
        <tissue evidence="2">Leaves</tissue>
    </source>
</reference>
<feature type="region of interest" description="Disordered" evidence="1">
    <location>
        <begin position="109"/>
        <end position="139"/>
    </location>
</feature>
<protein>
    <submittedName>
        <fullName evidence="2">Uncharacterized protein</fullName>
    </submittedName>
</protein>
<gene>
    <name evidence="2" type="ORF">VNO77_02142</name>
</gene>
<evidence type="ECO:0000313" key="2">
    <source>
        <dbReference type="EMBL" id="KAK7360162.1"/>
    </source>
</evidence>
<proteinExistence type="predicted"/>
<keyword evidence="3" id="KW-1185">Reference proteome</keyword>
<organism evidence="2 3">
    <name type="scientific">Canavalia gladiata</name>
    <name type="common">Sword bean</name>
    <name type="synonym">Dolichos gladiatus</name>
    <dbReference type="NCBI Taxonomy" id="3824"/>
    <lineage>
        <taxon>Eukaryota</taxon>
        <taxon>Viridiplantae</taxon>
        <taxon>Streptophyta</taxon>
        <taxon>Embryophyta</taxon>
        <taxon>Tracheophyta</taxon>
        <taxon>Spermatophyta</taxon>
        <taxon>Magnoliopsida</taxon>
        <taxon>eudicotyledons</taxon>
        <taxon>Gunneridae</taxon>
        <taxon>Pentapetalae</taxon>
        <taxon>rosids</taxon>
        <taxon>fabids</taxon>
        <taxon>Fabales</taxon>
        <taxon>Fabaceae</taxon>
        <taxon>Papilionoideae</taxon>
        <taxon>50 kb inversion clade</taxon>
        <taxon>NPAAA clade</taxon>
        <taxon>indigoferoid/millettioid clade</taxon>
        <taxon>Phaseoleae</taxon>
        <taxon>Canavalia</taxon>
    </lineage>
</organism>
<comment type="caution">
    <text evidence="2">The sequence shown here is derived from an EMBL/GenBank/DDBJ whole genome shotgun (WGS) entry which is preliminary data.</text>
</comment>
<name>A0AAN9MT28_CANGL</name>
<sequence>MEIGSVLTVAASLFSRDSIEDNNHPHRQIINLKTLGPSGPNAPIIPSMAALEQLISRPSTDITWDTLQFMAQGLNSGVGDSIMEVEKPRTVSDLQNSLQLKCLKQEVPVQENPSPLLSQKNSHREKEEEEEEDLPSNYPLLAEKCEEKGYQLQISEDYCSMRRSRPHPNFEFVIKEFDKRI</sequence>
<dbReference type="Proteomes" id="UP001367508">
    <property type="component" value="Unassembled WGS sequence"/>
</dbReference>
<feature type="compositionally biased region" description="Polar residues" evidence="1">
    <location>
        <begin position="111"/>
        <end position="120"/>
    </location>
</feature>
<dbReference type="EMBL" id="JAYMYQ010000001">
    <property type="protein sequence ID" value="KAK7360162.1"/>
    <property type="molecule type" value="Genomic_DNA"/>
</dbReference>
<dbReference type="AlphaFoldDB" id="A0AAN9MT28"/>